<evidence type="ECO:0000256" key="1">
    <source>
        <dbReference type="ARBA" id="ARBA00004286"/>
    </source>
</evidence>
<evidence type="ECO:0000256" key="2">
    <source>
        <dbReference type="ARBA" id="ARBA00022454"/>
    </source>
</evidence>
<keyword evidence="4" id="KW-0808">Transferase</keyword>
<evidence type="ECO:0000256" key="3">
    <source>
        <dbReference type="ARBA" id="ARBA00022603"/>
    </source>
</evidence>
<dbReference type="OrthoDB" id="9804945at2"/>
<dbReference type="PANTHER" id="PTHR46223">
    <property type="entry name" value="HISTONE-LYSINE N-METHYLTRANSFERASE SUV39H"/>
    <property type="match status" value="1"/>
</dbReference>
<keyword evidence="5" id="KW-0949">S-adenosyl-L-methionine</keyword>
<dbReference type="InterPro" id="IPR046341">
    <property type="entry name" value="SET_dom_sf"/>
</dbReference>
<dbReference type="EMBL" id="DF967972">
    <property type="protein sequence ID" value="GAP14313.1"/>
    <property type="molecule type" value="Genomic_DNA"/>
</dbReference>
<evidence type="ECO:0000256" key="4">
    <source>
        <dbReference type="ARBA" id="ARBA00022679"/>
    </source>
</evidence>
<accession>A0A0S7BFN9</accession>
<keyword evidence="2" id="KW-0158">Chromosome</keyword>
<dbReference type="GO" id="GO:0032259">
    <property type="term" value="P:methylation"/>
    <property type="evidence" value="ECO:0007669"/>
    <property type="project" value="UniProtKB-KW"/>
</dbReference>
<keyword evidence="7" id="KW-0862">Zinc</keyword>
<dbReference type="Proteomes" id="UP000055060">
    <property type="component" value="Unassembled WGS sequence"/>
</dbReference>
<dbReference type="PANTHER" id="PTHR46223:SF3">
    <property type="entry name" value="HISTONE-LYSINE N-METHYLTRANSFERASE SET-23"/>
    <property type="match status" value="1"/>
</dbReference>
<evidence type="ECO:0000259" key="9">
    <source>
        <dbReference type="PROSITE" id="PS50868"/>
    </source>
</evidence>
<evidence type="ECO:0000256" key="6">
    <source>
        <dbReference type="ARBA" id="ARBA00022723"/>
    </source>
</evidence>
<dbReference type="GO" id="GO:0046872">
    <property type="term" value="F:metal ion binding"/>
    <property type="evidence" value="ECO:0007669"/>
    <property type="project" value="UniProtKB-KW"/>
</dbReference>
<dbReference type="AlphaFoldDB" id="A0A0S7BFN9"/>
<evidence type="ECO:0000259" key="8">
    <source>
        <dbReference type="PROSITE" id="PS50280"/>
    </source>
</evidence>
<dbReference type="InterPro" id="IPR001214">
    <property type="entry name" value="SET_dom"/>
</dbReference>
<evidence type="ECO:0000256" key="7">
    <source>
        <dbReference type="ARBA" id="ARBA00022833"/>
    </source>
</evidence>
<feature type="domain" description="SET" evidence="8">
    <location>
        <begin position="11"/>
        <end position="116"/>
    </location>
</feature>
<dbReference type="Gene3D" id="2.170.270.10">
    <property type="entry name" value="SET domain"/>
    <property type="match status" value="1"/>
</dbReference>
<name>A0A0S7BFN9_9CHLR</name>
<proteinExistence type="predicted"/>
<feature type="domain" description="Post-SET" evidence="9">
    <location>
        <begin position="124"/>
        <end position="140"/>
    </location>
</feature>
<dbReference type="RefSeq" id="WP_075073580.1">
    <property type="nucleotide sequence ID" value="NZ_DF967972.1"/>
</dbReference>
<dbReference type="STRING" id="360412.LARV_02080"/>
<dbReference type="SUPFAM" id="SSF82199">
    <property type="entry name" value="SET domain"/>
    <property type="match status" value="1"/>
</dbReference>
<keyword evidence="6" id="KW-0479">Metal-binding</keyword>
<comment type="subcellular location">
    <subcellularLocation>
        <location evidence="1">Chromosome</location>
    </subcellularLocation>
</comment>
<sequence length="190" mass="21341">MDTQRFSYTSPKLELRSCPEKGGFGLFACQPISAGELLAFWGGQVVTTEQLDELPVERQTHGIQVDEDLYLVPAVHGDPSDYFNHSCDPNCGLGSPVSMVAIRDITIGEEACYDYAMSDSSDYDEFECHCGTPACRKHITGRDWMIPELQKRYFEYFSPYLQRRIKSMHPQSGNGFKPAVEVSKEAKASH</sequence>
<dbReference type="GO" id="GO:0008168">
    <property type="term" value="F:methyltransferase activity"/>
    <property type="evidence" value="ECO:0007669"/>
    <property type="project" value="UniProtKB-KW"/>
</dbReference>
<dbReference type="InterPro" id="IPR003616">
    <property type="entry name" value="Post-SET_dom"/>
</dbReference>
<evidence type="ECO:0000256" key="5">
    <source>
        <dbReference type="ARBA" id="ARBA00022691"/>
    </source>
</evidence>
<protein>
    <submittedName>
        <fullName evidence="10">Protein containing SET domain</fullName>
    </submittedName>
</protein>
<gene>
    <name evidence="10" type="ORF">LARV_02080</name>
</gene>
<evidence type="ECO:0000313" key="11">
    <source>
        <dbReference type="Proteomes" id="UP000055060"/>
    </source>
</evidence>
<evidence type="ECO:0000313" key="10">
    <source>
        <dbReference type="EMBL" id="GAP14313.1"/>
    </source>
</evidence>
<dbReference type="InterPro" id="IPR050973">
    <property type="entry name" value="H3K9_Histone-Lys_N-MTase"/>
</dbReference>
<dbReference type="GO" id="GO:0005694">
    <property type="term" value="C:chromosome"/>
    <property type="evidence" value="ECO:0007669"/>
    <property type="project" value="UniProtKB-SubCell"/>
</dbReference>
<organism evidence="10">
    <name type="scientific">Longilinea arvoryzae</name>
    <dbReference type="NCBI Taxonomy" id="360412"/>
    <lineage>
        <taxon>Bacteria</taxon>
        <taxon>Bacillati</taxon>
        <taxon>Chloroflexota</taxon>
        <taxon>Anaerolineae</taxon>
        <taxon>Anaerolineales</taxon>
        <taxon>Anaerolineaceae</taxon>
        <taxon>Longilinea</taxon>
    </lineage>
</organism>
<keyword evidence="3" id="KW-0489">Methyltransferase</keyword>
<dbReference type="Pfam" id="PF00856">
    <property type="entry name" value="SET"/>
    <property type="match status" value="1"/>
</dbReference>
<keyword evidence="11" id="KW-1185">Reference proteome</keyword>
<reference evidence="10" key="1">
    <citation type="submission" date="2015-07" db="EMBL/GenBank/DDBJ databases">
        <title>Draft Genome Sequences of Anaerolinea thermolimosa IMO-1, Bellilinea caldifistulae GOMI-1, Leptolinea tardivitalis YMTK-2, Levilinea saccharolytica KIBI-1,Longilinea arvoryzae KOME-1, Previously Described as Members of the Anaerolineaceae (Chloroflexi).</title>
        <authorList>
            <person name="Sekiguchi Y."/>
            <person name="Ohashi A."/>
            <person name="Matsuura N."/>
            <person name="Tourlousse M.D."/>
        </authorList>
    </citation>
    <scope>NUCLEOTIDE SEQUENCE [LARGE SCALE GENOMIC DNA]</scope>
    <source>
        <strain evidence="10">KOME-1</strain>
    </source>
</reference>
<dbReference type="PROSITE" id="PS50280">
    <property type="entry name" value="SET"/>
    <property type="match status" value="1"/>
</dbReference>
<dbReference type="SMART" id="SM00317">
    <property type="entry name" value="SET"/>
    <property type="match status" value="1"/>
</dbReference>
<dbReference type="PROSITE" id="PS50868">
    <property type="entry name" value="POST_SET"/>
    <property type="match status" value="1"/>
</dbReference>